<protein>
    <submittedName>
        <fullName evidence="1">Uncharacterized protein</fullName>
    </submittedName>
</protein>
<dbReference type="AlphaFoldDB" id="A0AAD7DM36"/>
<evidence type="ECO:0000313" key="2">
    <source>
        <dbReference type="Proteomes" id="UP001221757"/>
    </source>
</evidence>
<organism evidence="1 2">
    <name type="scientific">Mycena rosella</name>
    <name type="common">Pink bonnet</name>
    <name type="synonym">Agaricus rosellus</name>
    <dbReference type="NCBI Taxonomy" id="1033263"/>
    <lineage>
        <taxon>Eukaryota</taxon>
        <taxon>Fungi</taxon>
        <taxon>Dikarya</taxon>
        <taxon>Basidiomycota</taxon>
        <taxon>Agaricomycotina</taxon>
        <taxon>Agaricomycetes</taxon>
        <taxon>Agaricomycetidae</taxon>
        <taxon>Agaricales</taxon>
        <taxon>Marasmiineae</taxon>
        <taxon>Mycenaceae</taxon>
        <taxon>Mycena</taxon>
    </lineage>
</organism>
<dbReference type="Proteomes" id="UP001221757">
    <property type="component" value="Unassembled WGS sequence"/>
</dbReference>
<dbReference type="EMBL" id="JARKIE010000041">
    <property type="protein sequence ID" value="KAJ7694613.1"/>
    <property type="molecule type" value="Genomic_DNA"/>
</dbReference>
<gene>
    <name evidence="1" type="ORF">B0H17DRAFT_1131914</name>
</gene>
<reference evidence="1" key="1">
    <citation type="submission" date="2023-03" db="EMBL/GenBank/DDBJ databases">
        <title>Massive genome expansion in bonnet fungi (Mycena s.s.) driven by repeated elements and novel gene families across ecological guilds.</title>
        <authorList>
            <consortium name="Lawrence Berkeley National Laboratory"/>
            <person name="Harder C.B."/>
            <person name="Miyauchi S."/>
            <person name="Viragh M."/>
            <person name="Kuo A."/>
            <person name="Thoen E."/>
            <person name="Andreopoulos B."/>
            <person name="Lu D."/>
            <person name="Skrede I."/>
            <person name="Drula E."/>
            <person name="Henrissat B."/>
            <person name="Morin E."/>
            <person name="Kohler A."/>
            <person name="Barry K."/>
            <person name="LaButti K."/>
            <person name="Morin E."/>
            <person name="Salamov A."/>
            <person name="Lipzen A."/>
            <person name="Mereny Z."/>
            <person name="Hegedus B."/>
            <person name="Baldrian P."/>
            <person name="Stursova M."/>
            <person name="Weitz H."/>
            <person name="Taylor A."/>
            <person name="Grigoriev I.V."/>
            <person name="Nagy L.G."/>
            <person name="Martin F."/>
            <person name="Kauserud H."/>
        </authorList>
    </citation>
    <scope>NUCLEOTIDE SEQUENCE</scope>
    <source>
        <strain evidence="1">CBHHK067</strain>
    </source>
</reference>
<comment type="caution">
    <text evidence="1">The sequence shown here is derived from an EMBL/GenBank/DDBJ whole genome shotgun (WGS) entry which is preliminary data.</text>
</comment>
<evidence type="ECO:0000313" key="1">
    <source>
        <dbReference type="EMBL" id="KAJ7694613.1"/>
    </source>
</evidence>
<sequence>MAALYLLGNPNRYTNLVFKPFWWRSYVSEVKRACPAVEGKIGLPTERQMSQETDPEVDADQSDRVLLSKKGDQIVGVTTVDDYIFRPTEFENTSLFDYFQIVNRVKRTKKQYGDFMESFTAFRPSLNTH</sequence>
<accession>A0AAD7DM36</accession>
<keyword evidence="2" id="KW-1185">Reference proteome</keyword>
<proteinExistence type="predicted"/>
<name>A0AAD7DM36_MYCRO</name>